<name>A0AB35FXV0_LEUGE</name>
<comment type="caution">
    <text evidence="2">The sequence shown here is derived from an EMBL/GenBank/DDBJ whole genome shotgun (WGS) entry which is preliminary data.</text>
</comment>
<feature type="region of interest" description="Disordered" evidence="1">
    <location>
        <begin position="1"/>
        <end position="20"/>
    </location>
</feature>
<dbReference type="AlphaFoldDB" id="A0AB35FXV0"/>
<sequence>MNDEELIREQRQRNRHIRDATDINMQHAYEIKRESVARHARARVQIRAEVVDNRNIDYKSHMMWLRR</sequence>
<proteinExistence type="predicted"/>
<dbReference type="EMBL" id="JAHBFV010000006">
    <property type="protein sequence ID" value="MBZ6015413.1"/>
    <property type="molecule type" value="Genomic_DNA"/>
</dbReference>
<reference evidence="2" key="1">
    <citation type="submission" date="2021-05" db="EMBL/GenBank/DDBJ databases">
        <title>Pangenome of Leuconostoc gelidum warrants species status for Leuconostoc gelidum subsp. gasicomitatum.</title>
        <authorList>
            <person name="Johansson P."/>
            <person name="Sade E."/>
            <person name="Hultman J."/>
            <person name="Auvinen P."/>
            <person name="Bjorkroth J."/>
        </authorList>
    </citation>
    <scope>NUCLEOTIDE SEQUENCE</scope>
    <source>
        <strain evidence="2">C220d</strain>
    </source>
</reference>
<evidence type="ECO:0000313" key="2">
    <source>
        <dbReference type="EMBL" id="MBZ6015413.1"/>
    </source>
</evidence>
<dbReference type="RefSeq" id="WP_224155238.1">
    <property type="nucleotide sequence ID" value="NZ_JAHBFV010000006.1"/>
</dbReference>
<evidence type="ECO:0000313" key="3">
    <source>
        <dbReference type="Proteomes" id="UP000727071"/>
    </source>
</evidence>
<accession>A0AB35FXV0</accession>
<protein>
    <submittedName>
        <fullName evidence="2">Uncharacterized protein</fullName>
    </submittedName>
</protein>
<organism evidence="2 3">
    <name type="scientific">Leuconostoc gelidum subsp. gelidum</name>
    <dbReference type="NCBI Taxonomy" id="1607839"/>
    <lineage>
        <taxon>Bacteria</taxon>
        <taxon>Bacillati</taxon>
        <taxon>Bacillota</taxon>
        <taxon>Bacilli</taxon>
        <taxon>Lactobacillales</taxon>
        <taxon>Lactobacillaceae</taxon>
        <taxon>Leuconostoc</taxon>
        <taxon>Leuconostoc gelidum group</taxon>
    </lineage>
</organism>
<gene>
    <name evidence="2" type="ORF">KII88_02520</name>
</gene>
<dbReference type="Proteomes" id="UP000727071">
    <property type="component" value="Unassembled WGS sequence"/>
</dbReference>
<evidence type="ECO:0000256" key="1">
    <source>
        <dbReference type="SAM" id="MobiDB-lite"/>
    </source>
</evidence>